<organism evidence="2 3">
    <name type="scientific">Shewanella dokdonensis</name>
    <dbReference type="NCBI Taxonomy" id="712036"/>
    <lineage>
        <taxon>Bacteria</taxon>
        <taxon>Pseudomonadati</taxon>
        <taxon>Pseudomonadota</taxon>
        <taxon>Gammaproteobacteria</taxon>
        <taxon>Alteromonadales</taxon>
        <taxon>Shewanellaceae</taxon>
        <taxon>Shewanella</taxon>
    </lineage>
</organism>
<dbReference type="SUPFAM" id="SSF56112">
    <property type="entry name" value="Protein kinase-like (PK-like)"/>
    <property type="match status" value="1"/>
</dbReference>
<dbReference type="InterPro" id="IPR011009">
    <property type="entry name" value="Kinase-like_dom_sf"/>
</dbReference>
<dbReference type="InterPro" id="IPR002575">
    <property type="entry name" value="Aminoglycoside_PTrfase"/>
</dbReference>
<dbReference type="EMBL" id="CP074572">
    <property type="protein sequence ID" value="QVK23479.1"/>
    <property type="molecule type" value="Genomic_DNA"/>
</dbReference>
<gene>
    <name evidence="2" type="ORF">KHX94_01455</name>
</gene>
<dbReference type="PANTHER" id="PTHR40086">
    <property type="entry name" value="PHOSPHOTRANSFERASE YTMP-RELATED"/>
    <property type="match status" value="1"/>
</dbReference>
<dbReference type="RefSeq" id="WP_213682105.1">
    <property type="nucleotide sequence ID" value="NZ_CP074572.1"/>
</dbReference>
<evidence type="ECO:0000259" key="1">
    <source>
        <dbReference type="Pfam" id="PF01636"/>
    </source>
</evidence>
<feature type="domain" description="Aminoglycoside phosphotransferase" evidence="1">
    <location>
        <begin position="33"/>
        <end position="286"/>
    </location>
</feature>
<evidence type="ECO:0000313" key="3">
    <source>
        <dbReference type="Proteomes" id="UP000676428"/>
    </source>
</evidence>
<sequence>MTLVSIAGRLAGDVQRALQQLALPMPTAIERQSLGLSNQSFRLDFHQTSLLLRLNSPVTDRICNRDNEVACWRAAQTAGLAPQLRWVDSDKRFYLSEWLTESANGVAATYVPWRQLAVTLPHKLSSASLASQSPVTEASATEWYPAQQLLQLLLGLRELPPPALDISLQLQWQIYLVRLQQMAANGDYAGANTHHAAQWLQRLQWLQQLSLSARFATLDACLLSHQYCHRDLSAHNLLLHNDRLYCIDFEYCCSSHPLFELAGVIACHQLSAAARQWLIREYLDGHPYLTSSSEQALAAALDIFWLYSCAWALQMADGRCRDGREFFSWFDNYRQLIRE</sequence>
<dbReference type="Pfam" id="PF01636">
    <property type="entry name" value="APH"/>
    <property type="match status" value="1"/>
</dbReference>
<accession>A0ABX8DFG4</accession>
<keyword evidence="3" id="KW-1185">Reference proteome</keyword>
<dbReference type="Proteomes" id="UP000676428">
    <property type="component" value="Chromosome"/>
</dbReference>
<dbReference type="PANTHER" id="PTHR40086:SF1">
    <property type="entry name" value="CELL CYCLE REGULATOR CCRZ"/>
    <property type="match status" value="1"/>
</dbReference>
<proteinExistence type="predicted"/>
<reference evidence="2 3" key="1">
    <citation type="journal article" date="2012" name="Int. J. Syst. Evol. Microbiol.">
        <title>Shewanella dokdonensis sp. nov., isolated from seawater.</title>
        <authorList>
            <person name="Sung H.R."/>
            <person name="Yoon J.H."/>
            <person name="Ghim S.Y."/>
        </authorList>
    </citation>
    <scope>NUCLEOTIDE SEQUENCE [LARGE SCALE GENOMIC DNA]</scope>
    <source>
        <strain evidence="2 3">DSM 23626</strain>
    </source>
</reference>
<name>A0ABX8DFG4_9GAMM</name>
<dbReference type="PROSITE" id="PS00109">
    <property type="entry name" value="PROTEIN_KINASE_TYR"/>
    <property type="match status" value="1"/>
</dbReference>
<dbReference type="Gene3D" id="3.90.1200.10">
    <property type="match status" value="1"/>
</dbReference>
<dbReference type="InterPro" id="IPR052077">
    <property type="entry name" value="CcrZ_PhaseVar_Mediator"/>
</dbReference>
<dbReference type="Gene3D" id="3.30.200.20">
    <property type="entry name" value="Phosphorylase Kinase, domain 1"/>
    <property type="match status" value="1"/>
</dbReference>
<evidence type="ECO:0000313" key="2">
    <source>
        <dbReference type="EMBL" id="QVK23479.1"/>
    </source>
</evidence>
<dbReference type="InterPro" id="IPR008266">
    <property type="entry name" value="Tyr_kinase_AS"/>
</dbReference>
<protein>
    <submittedName>
        <fullName evidence="2">Phosphotransferase</fullName>
    </submittedName>
</protein>